<reference evidence="2" key="1">
    <citation type="submission" date="2021-01" db="EMBL/GenBank/DDBJ databases">
        <authorList>
            <person name="Corre E."/>
            <person name="Pelletier E."/>
            <person name="Niang G."/>
            <person name="Scheremetjew M."/>
            <person name="Finn R."/>
            <person name="Kale V."/>
            <person name="Holt S."/>
            <person name="Cochrane G."/>
            <person name="Meng A."/>
            <person name="Brown T."/>
            <person name="Cohen L."/>
        </authorList>
    </citation>
    <scope>NUCLEOTIDE SEQUENCE</scope>
    <source>
        <strain evidence="2">CCMP645</strain>
    </source>
</reference>
<gene>
    <name evidence="2" type="ORF">PCAR00345_LOCUS40509</name>
</gene>
<dbReference type="AlphaFoldDB" id="A0A7S4C685"/>
<feature type="chain" id="PRO_5031245955" evidence="1">
    <location>
        <begin position="20"/>
        <end position="219"/>
    </location>
</feature>
<proteinExistence type="predicted"/>
<evidence type="ECO:0000256" key="1">
    <source>
        <dbReference type="SAM" id="SignalP"/>
    </source>
</evidence>
<organism evidence="2">
    <name type="scientific">Chrysotila carterae</name>
    <name type="common">Marine alga</name>
    <name type="synonym">Syracosphaera carterae</name>
    <dbReference type="NCBI Taxonomy" id="13221"/>
    <lineage>
        <taxon>Eukaryota</taxon>
        <taxon>Haptista</taxon>
        <taxon>Haptophyta</taxon>
        <taxon>Prymnesiophyceae</taxon>
        <taxon>Isochrysidales</taxon>
        <taxon>Isochrysidaceae</taxon>
        <taxon>Chrysotila</taxon>
    </lineage>
</organism>
<feature type="signal peptide" evidence="1">
    <location>
        <begin position="1"/>
        <end position="19"/>
    </location>
</feature>
<evidence type="ECO:0000313" key="2">
    <source>
        <dbReference type="EMBL" id="CAE0787801.1"/>
    </source>
</evidence>
<dbReference type="EMBL" id="HBIZ01066014">
    <property type="protein sequence ID" value="CAE0787801.1"/>
    <property type="molecule type" value="Transcribed_RNA"/>
</dbReference>
<sequence length="219" mass="23674">MAAIPTLRTIVAVMALAQATSLQVQMLPTSSAIPAAAVAARRMGSVYAKTDDIQQLQSFAQLTEPRRQFIAQTVRLGFAAGFASVADSVLAAEPFEVQLRASREELAASEAKLRDRDWDKLRLTISKLVKLLTVKGYLGESVKSRAAAMGAAGEEITYRRVKLLQNLYSVDKFAFEQQLRKFEIGSDAELLEIAKAAESLKTSVGLLDAIILGLGSVES</sequence>
<accession>A0A7S4C685</accession>
<protein>
    <submittedName>
        <fullName evidence="2">Uncharacterized protein</fullName>
    </submittedName>
</protein>
<keyword evidence="1" id="KW-0732">Signal</keyword>
<name>A0A7S4C685_CHRCT</name>